<accession>A0A7J6VD96</accession>
<feature type="transmembrane region" description="Helical" evidence="2">
    <location>
        <begin position="7"/>
        <end position="27"/>
    </location>
</feature>
<dbReference type="OrthoDB" id="1699974at2759"/>
<reference evidence="4 5" key="1">
    <citation type="submission" date="2020-06" db="EMBL/GenBank/DDBJ databases">
        <title>Transcriptomic and genomic resources for Thalictrum thalictroides and T. hernandezii: Facilitating candidate gene discovery in an emerging model plant lineage.</title>
        <authorList>
            <person name="Arias T."/>
            <person name="Riano-Pachon D.M."/>
            <person name="Di Stilio V.S."/>
        </authorList>
    </citation>
    <scope>NUCLEOTIDE SEQUENCE [LARGE SCALE GENOMIC DNA]</scope>
    <source>
        <strain evidence="5">cv. WT478/WT964</strain>
        <tissue evidence="4">Leaves</tissue>
    </source>
</reference>
<sequence>MPTKGERLATIIVIIVIAHMMIAYNWWYRVAYNFRRIHGAPYVNRNAMRTDSFARFYLESDNQCHNQLRMRHPTFHTLCRKLCCLVLRNGKHVKVEEQVALFLCIVCHDQRSRRSGFQFCRSTKTANHYFYQSAQVYVGAISDVDPEDTFEPDRPVVEEDDDEAHPEARSHRGKCFPYYEQMAILVEDDTATADLDNDAEADVNVEQPEKTFAALAVGPSTDVHVAYSYGTGYSPKTTPSPPVVLPKRRRSRLRLEMYLRATEILGKDKEDADLFMGMEPELKIEWLLRRLN</sequence>
<dbReference type="InterPro" id="IPR058353">
    <property type="entry name" value="DUF8040"/>
</dbReference>
<protein>
    <recommendedName>
        <fullName evidence="3">DUF8040 domain-containing protein</fullName>
    </recommendedName>
</protein>
<gene>
    <name evidence="4" type="ORF">FRX31_027334</name>
</gene>
<dbReference type="Pfam" id="PF26138">
    <property type="entry name" value="DUF8040"/>
    <property type="match status" value="1"/>
</dbReference>
<name>A0A7J6VD96_THATH</name>
<keyword evidence="2" id="KW-0812">Transmembrane</keyword>
<keyword evidence="2" id="KW-1133">Transmembrane helix</keyword>
<feature type="region of interest" description="Disordered" evidence="1">
    <location>
        <begin position="148"/>
        <end position="170"/>
    </location>
</feature>
<proteinExistence type="predicted"/>
<dbReference type="EMBL" id="JABWDY010033963">
    <property type="protein sequence ID" value="KAF5183079.1"/>
    <property type="molecule type" value="Genomic_DNA"/>
</dbReference>
<dbReference type="AlphaFoldDB" id="A0A7J6VD96"/>
<evidence type="ECO:0000256" key="2">
    <source>
        <dbReference type="SAM" id="Phobius"/>
    </source>
</evidence>
<keyword evidence="5" id="KW-1185">Reference proteome</keyword>
<evidence type="ECO:0000313" key="5">
    <source>
        <dbReference type="Proteomes" id="UP000554482"/>
    </source>
</evidence>
<organism evidence="4 5">
    <name type="scientific">Thalictrum thalictroides</name>
    <name type="common">Rue-anemone</name>
    <name type="synonym">Anemone thalictroides</name>
    <dbReference type="NCBI Taxonomy" id="46969"/>
    <lineage>
        <taxon>Eukaryota</taxon>
        <taxon>Viridiplantae</taxon>
        <taxon>Streptophyta</taxon>
        <taxon>Embryophyta</taxon>
        <taxon>Tracheophyta</taxon>
        <taxon>Spermatophyta</taxon>
        <taxon>Magnoliopsida</taxon>
        <taxon>Ranunculales</taxon>
        <taxon>Ranunculaceae</taxon>
        <taxon>Thalictroideae</taxon>
        <taxon>Thalictrum</taxon>
    </lineage>
</organism>
<evidence type="ECO:0000256" key="1">
    <source>
        <dbReference type="SAM" id="MobiDB-lite"/>
    </source>
</evidence>
<evidence type="ECO:0000313" key="4">
    <source>
        <dbReference type="EMBL" id="KAF5183079.1"/>
    </source>
</evidence>
<dbReference type="Proteomes" id="UP000554482">
    <property type="component" value="Unassembled WGS sequence"/>
</dbReference>
<feature type="domain" description="DUF8040" evidence="3">
    <location>
        <begin position="60"/>
        <end position="133"/>
    </location>
</feature>
<evidence type="ECO:0000259" key="3">
    <source>
        <dbReference type="Pfam" id="PF26138"/>
    </source>
</evidence>
<keyword evidence="2" id="KW-0472">Membrane</keyword>
<comment type="caution">
    <text evidence="4">The sequence shown here is derived from an EMBL/GenBank/DDBJ whole genome shotgun (WGS) entry which is preliminary data.</text>
</comment>